<accession>A0A8D9HJ30</accession>
<reference evidence="1 2" key="1">
    <citation type="submission" date="2021-07" db="EMBL/GenBank/DDBJ databases">
        <authorList>
            <consortium name="Genoscope - CEA"/>
            <person name="William W."/>
        </authorList>
    </citation>
    <scope>NUCLEOTIDE SEQUENCE [LARGE SCALE GENOMIC DNA]</scope>
</reference>
<dbReference type="EMBL" id="LS974624">
    <property type="protein sequence ID" value="CAG7898654.1"/>
    <property type="molecule type" value="Genomic_DNA"/>
</dbReference>
<protein>
    <submittedName>
        <fullName evidence="1">Uncharacterized protein</fullName>
    </submittedName>
</protein>
<dbReference type="Gramene" id="A08p23200.2_BraZ1">
    <property type="protein sequence ID" value="A08p23200.2_BraZ1.CDS"/>
    <property type="gene ID" value="A08g23200.2_BraZ1"/>
</dbReference>
<proteinExistence type="predicted"/>
<organism evidence="1 2">
    <name type="scientific">Brassica campestris</name>
    <name type="common">Field mustard</name>
    <dbReference type="NCBI Taxonomy" id="3711"/>
    <lineage>
        <taxon>Eukaryota</taxon>
        <taxon>Viridiplantae</taxon>
        <taxon>Streptophyta</taxon>
        <taxon>Embryophyta</taxon>
        <taxon>Tracheophyta</taxon>
        <taxon>Spermatophyta</taxon>
        <taxon>Magnoliopsida</taxon>
        <taxon>eudicotyledons</taxon>
        <taxon>Gunneridae</taxon>
        <taxon>Pentapetalae</taxon>
        <taxon>rosids</taxon>
        <taxon>malvids</taxon>
        <taxon>Brassicales</taxon>
        <taxon>Brassicaceae</taxon>
        <taxon>Brassiceae</taxon>
        <taxon>Brassica</taxon>
    </lineage>
</organism>
<evidence type="ECO:0000313" key="2">
    <source>
        <dbReference type="Proteomes" id="UP000694005"/>
    </source>
</evidence>
<name>A0A8D9HJ30_BRACM</name>
<gene>
    <name evidence="1" type="ORF">BRAPAZ1V2_A08P23200.2</name>
</gene>
<evidence type="ECO:0000313" key="1">
    <source>
        <dbReference type="EMBL" id="CAG7898654.1"/>
    </source>
</evidence>
<dbReference type="AlphaFoldDB" id="A0A8D9HJ30"/>
<dbReference type="Proteomes" id="UP000694005">
    <property type="component" value="Chromosome A08"/>
</dbReference>
<sequence>MRRELHHAKAPEQKEQESCKLSNSCLNKESSHHHWAMKIRKCRDSVDPAAASALSFSDNGDTTPTISVVISKEKEDKF</sequence>